<name>A0ABY6W149_9BURK</name>
<reference evidence="5 6" key="1">
    <citation type="submission" date="2019-08" db="EMBL/GenBank/DDBJ databases">
        <authorList>
            <person name="Peeters C."/>
        </authorList>
    </citation>
    <scope>NUCLEOTIDE SEQUENCE [LARGE SCALE GENOMIC DNA]</scope>
    <source>
        <strain evidence="5 6">LMG 20602</strain>
    </source>
</reference>
<dbReference type="PANTHER" id="PTHR36510">
    <property type="entry name" value="GLUTAMATE--CYSTEINE LIGASE 2-RELATED"/>
    <property type="match status" value="1"/>
</dbReference>
<evidence type="ECO:0000256" key="1">
    <source>
        <dbReference type="ARBA" id="ARBA00022598"/>
    </source>
</evidence>
<dbReference type="NCBIfam" id="TIGR02050">
    <property type="entry name" value="gshA_cyan_rel"/>
    <property type="match status" value="1"/>
</dbReference>
<evidence type="ECO:0000256" key="4">
    <source>
        <dbReference type="HAMAP-Rule" id="MF_01609"/>
    </source>
</evidence>
<evidence type="ECO:0000256" key="3">
    <source>
        <dbReference type="ARBA" id="ARBA00022840"/>
    </source>
</evidence>
<dbReference type="Proteomes" id="UP000366065">
    <property type="component" value="Unassembled WGS sequence"/>
</dbReference>
<comment type="caution">
    <text evidence="5">The sequence shown here is derived from an EMBL/GenBank/DDBJ whole genome shotgun (WGS) entry which is preliminary data.</text>
</comment>
<keyword evidence="3 4" id="KW-0067">ATP-binding</keyword>
<keyword evidence="2 4" id="KW-0547">Nucleotide-binding</keyword>
<dbReference type="EC" id="6.3.2.2" evidence="4"/>
<dbReference type="PANTHER" id="PTHR36510:SF1">
    <property type="entry name" value="GLUTAMATE--CYSTEINE LIGASE 2-RELATED"/>
    <property type="match status" value="1"/>
</dbReference>
<organism evidence="5 6">
    <name type="scientific">Pandoraea capi</name>
    <dbReference type="NCBI Taxonomy" id="2508286"/>
    <lineage>
        <taxon>Bacteria</taxon>
        <taxon>Pseudomonadati</taxon>
        <taxon>Pseudomonadota</taxon>
        <taxon>Betaproteobacteria</taxon>
        <taxon>Burkholderiales</taxon>
        <taxon>Burkholderiaceae</taxon>
        <taxon>Pandoraea</taxon>
    </lineage>
</organism>
<protein>
    <recommendedName>
        <fullName evidence="4">Putative glutamate--cysteine ligase 2</fullName>
        <ecNumber evidence="4">6.3.2.2</ecNumber>
    </recommendedName>
    <alternativeName>
        <fullName evidence="4">Gamma-glutamylcysteine synthetase 2</fullName>
        <shortName evidence="4">GCS 2</shortName>
        <shortName evidence="4">Gamma-GCS 2</shortName>
    </alternativeName>
</protein>
<keyword evidence="1 4" id="KW-0436">Ligase</keyword>
<comment type="function">
    <text evidence="4">ATP-dependent carboxylate-amine ligase which exhibits weak glutamate--cysteine ligase activity.</text>
</comment>
<evidence type="ECO:0000313" key="5">
    <source>
        <dbReference type="EMBL" id="VVD87182.1"/>
    </source>
</evidence>
<accession>A0ABY6W149</accession>
<dbReference type="InterPro" id="IPR006336">
    <property type="entry name" value="GCS2"/>
</dbReference>
<dbReference type="EMBL" id="CABPRV010000003">
    <property type="protein sequence ID" value="VVD87182.1"/>
    <property type="molecule type" value="Genomic_DNA"/>
</dbReference>
<dbReference type="NCBIfam" id="NF010040">
    <property type="entry name" value="PRK13516.1"/>
    <property type="match status" value="1"/>
</dbReference>
<dbReference type="RefSeq" id="WP_150720624.1">
    <property type="nucleotide sequence ID" value="NZ_CABPRV010000003.1"/>
</dbReference>
<dbReference type="Pfam" id="PF04107">
    <property type="entry name" value="GCS2"/>
    <property type="match status" value="1"/>
</dbReference>
<proteinExistence type="inferred from homology"/>
<dbReference type="InterPro" id="IPR014746">
    <property type="entry name" value="Gln_synth/guanido_kin_cat_dom"/>
</dbReference>
<comment type="catalytic activity">
    <reaction evidence="4">
        <text>L-cysteine + L-glutamate + ATP = gamma-L-glutamyl-L-cysteine + ADP + phosphate + H(+)</text>
        <dbReference type="Rhea" id="RHEA:13285"/>
        <dbReference type="ChEBI" id="CHEBI:15378"/>
        <dbReference type="ChEBI" id="CHEBI:29985"/>
        <dbReference type="ChEBI" id="CHEBI:30616"/>
        <dbReference type="ChEBI" id="CHEBI:35235"/>
        <dbReference type="ChEBI" id="CHEBI:43474"/>
        <dbReference type="ChEBI" id="CHEBI:58173"/>
        <dbReference type="ChEBI" id="CHEBI:456216"/>
        <dbReference type="EC" id="6.3.2.2"/>
    </reaction>
</comment>
<evidence type="ECO:0000256" key="2">
    <source>
        <dbReference type="ARBA" id="ARBA00022741"/>
    </source>
</evidence>
<dbReference type="InterPro" id="IPR011793">
    <property type="entry name" value="YbdK"/>
</dbReference>
<dbReference type="HAMAP" id="MF_01609">
    <property type="entry name" value="Glu_cys_ligase_2"/>
    <property type="match status" value="1"/>
</dbReference>
<gene>
    <name evidence="5" type="ORF">PCA20602_01427</name>
</gene>
<dbReference type="InterPro" id="IPR050141">
    <property type="entry name" value="GCL_type2/YbdK_subfam"/>
</dbReference>
<keyword evidence="6" id="KW-1185">Reference proteome</keyword>
<dbReference type="GO" id="GO:0016874">
    <property type="term" value="F:ligase activity"/>
    <property type="evidence" value="ECO:0007669"/>
    <property type="project" value="UniProtKB-KW"/>
</dbReference>
<dbReference type="SUPFAM" id="SSF55931">
    <property type="entry name" value="Glutamine synthetase/guanido kinase"/>
    <property type="match status" value="1"/>
</dbReference>
<comment type="similarity">
    <text evidence="4">Belongs to the glutamate--cysteine ligase type 2 family. YbdK subfamily.</text>
</comment>
<dbReference type="Gene3D" id="3.30.590.20">
    <property type="match status" value="1"/>
</dbReference>
<evidence type="ECO:0000313" key="6">
    <source>
        <dbReference type="Proteomes" id="UP000366065"/>
    </source>
</evidence>
<sequence>MSLEEFIPSKPCTFGVELEMQIVNRHDYDLTKAAADVMRLVAKESHPGDIKPEMTESMIELSTDICHHHSDAVSQLTRVRDVLVAASEQLNVGLCGGGTHAFQRWSERTIYDSPRFHFLSELYGYLAKQFTVFGQHVHIGCPDPDSALYLLHAMSRYIPHFIALSASSPYVQGVDTGFHSARLNSVFAFPLSGRAPFVLKWSDFETYFDKMVKTGVVESMKDFYWDIRPKPGFGTIEVRVMDTPLSVGRAAAIACYIQSLAHYLLNERPFELSEDDYLVYTFNRFEACRFGLEGAYVDPQTGERSMLGDHITKTLEIIKPHAAALEAEGACEEIRQLVASGKNDAVWLREVHADAKSLNEMVRQQCLRWAAPPERAL</sequence>